<protein>
    <submittedName>
        <fullName evidence="1">Uncharacterized protein</fullName>
    </submittedName>
</protein>
<proteinExistence type="predicted"/>
<dbReference type="Proteomes" id="UP001187192">
    <property type="component" value="Unassembled WGS sequence"/>
</dbReference>
<dbReference type="EMBL" id="BTGU01000055">
    <property type="protein sequence ID" value="GMN55177.1"/>
    <property type="molecule type" value="Genomic_DNA"/>
</dbReference>
<sequence>MSCGCWVYESFQEGIVTAVHTELQYYLSMMNQHLPMECQFVSKLTDQLNANCSWNCSESRRSYLLAWVHSPTRSYGTELTLFGMGADDLKRSTINCTSRVKSLLPLYSCEEGSARSAREQGGLTSTWAAGAGNSCSRARFGPTRLRHDTISMSTNTT</sequence>
<reference evidence="1" key="1">
    <citation type="submission" date="2023-07" db="EMBL/GenBank/DDBJ databases">
        <title>draft genome sequence of fig (Ficus carica).</title>
        <authorList>
            <person name="Takahashi T."/>
            <person name="Nishimura K."/>
        </authorList>
    </citation>
    <scope>NUCLEOTIDE SEQUENCE</scope>
</reference>
<accession>A0AA88APQ1</accession>
<gene>
    <name evidence="1" type="ORF">TIFTF001_024300</name>
</gene>
<keyword evidence="2" id="KW-1185">Reference proteome</keyword>
<organism evidence="1 2">
    <name type="scientific">Ficus carica</name>
    <name type="common">Common fig</name>
    <dbReference type="NCBI Taxonomy" id="3494"/>
    <lineage>
        <taxon>Eukaryota</taxon>
        <taxon>Viridiplantae</taxon>
        <taxon>Streptophyta</taxon>
        <taxon>Embryophyta</taxon>
        <taxon>Tracheophyta</taxon>
        <taxon>Spermatophyta</taxon>
        <taxon>Magnoliopsida</taxon>
        <taxon>eudicotyledons</taxon>
        <taxon>Gunneridae</taxon>
        <taxon>Pentapetalae</taxon>
        <taxon>rosids</taxon>
        <taxon>fabids</taxon>
        <taxon>Rosales</taxon>
        <taxon>Moraceae</taxon>
        <taxon>Ficeae</taxon>
        <taxon>Ficus</taxon>
    </lineage>
</organism>
<comment type="caution">
    <text evidence="1">The sequence shown here is derived from an EMBL/GenBank/DDBJ whole genome shotgun (WGS) entry which is preliminary data.</text>
</comment>
<dbReference type="AlphaFoldDB" id="A0AA88APQ1"/>
<name>A0AA88APQ1_FICCA</name>
<evidence type="ECO:0000313" key="1">
    <source>
        <dbReference type="EMBL" id="GMN55177.1"/>
    </source>
</evidence>
<evidence type="ECO:0000313" key="2">
    <source>
        <dbReference type="Proteomes" id="UP001187192"/>
    </source>
</evidence>